<feature type="compositionally biased region" description="Low complexity" evidence="3">
    <location>
        <begin position="269"/>
        <end position="289"/>
    </location>
</feature>
<reference evidence="6" key="1">
    <citation type="submission" date="2025-08" db="UniProtKB">
        <authorList>
            <consortium name="RefSeq"/>
        </authorList>
    </citation>
    <scope>IDENTIFICATION</scope>
</reference>
<evidence type="ECO:0000256" key="1">
    <source>
        <dbReference type="ARBA" id="ARBA00022500"/>
    </source>
</evidence>
<dbReference type="PANTHER" id="PTHR43531:SF11">
    <property type="entry name" value="METHYL-ACCEPTING CHEMOTAXIS PROTEIN 3"/>
    <property type="match status" value="1"/>
</dbReference>
<dbReference type="GeneID" id="106820149"/>
<dbReference type="InterPro" id="IPR051310">
    <property type="entry name" value="MCP_chemotaxis"/>
</dbReference>
<feature type="compositionally biased region" description="Acidic residues" evidence="3">
    <location>
        <begin position="302"/>
        <end position="314"/>
    </location>
</feature>
<feature type="region of interest" description="Disordered" evidence="3">
    <location>
        <begin position="1"/>
        <end position="39"/>
    </location>
</feature>
<dbReference type="Gene3D" id="1.10.287.950">
    <property type="entry name" value="Methyl-accepting chemotaxis protein"/>
    <property type="match status" value="1"/>
</dbReference>
<feature type="region of interest" description="Disordered" evidence="3">
    <location>
        <begin position="262"/>
        <end position="314"/>
    </location>
</feature>
<keyword evidence="2" id="KW-0807">Transducer</keyword>
<dbReference type="RefSeq" id="XP_014680180.1">
    <property type="nucleotide sequence ID" value="XM_014824694.1"/>
</dbReference>
<dbReference type="InterPro" id="IPR004090">
    <property type="entry name" value="Chemotax_Me-accpt_rcpt"/>
</dbReference>
<name>A0ABM1F6V9_PRICU</name>
<feature type="domain" description="Methyl-accepting transducer" evidence="4">
    <location>
        <begin position="91"/>
        <end position="220"/>
    </location>
</feature>
<gene>
    <name evidence="6" type="primary">LOC106820149</name>
</gene>
<organism evidence="5 6">
    <name type="scientific">Priapulus caudatus</name>
    <name type="common">Priapulid worm</name>
    <dbReference type="NCBI Taxonomy" id="37621"/>
    <lineage>
        <taxon>Eukaryota</taxon>
        <taxon>Metazoa</taxon>
        <taxon>Ecdysozoa</taxon>
        <taxon>Scalidophora</taxon>
        <taxon>Priapulida</taxon>
        <taxon>Priapulimorpha</taxon>
        <taxon>Priapulimorphida</taxon>
        <taxon>Priapulidae</taxon>
        <taxon>Priapulus</taxon>
    </lineage>
</organism>
<proteinExistence type="predicted"/>
<evidence type="ECO:0000313" key="5">
    <source>
        <dbReference type="Proteomes" id="UP000695022"/>
    </source>
</evidence>
<evidence type="ECO:0000256" key="2">
    <source>
        <dbReference type="PROSITE-ProRule" id="PRU00284"/>
    </source>
</evidence>
<keyword evidence="1" id="KW-0145">Chemotaxis</keyword>
<dbReference type="Pfam" id="PF00015">
    <property type="entry name" value="MCPsignal"/>
    <property type="match status" value="1"/>
</dbReference>
<evidence type="ECO:0000256" key="3">
    <source>
        <dbReference type="SAM" id="MobiDB-lite"/>
    </source>
</evidence>
<evidence type="ECO:0000313" key="6">
    <source>
        <dbReference type="RefSeq" id="XP_014680180.1"/>
    </source>
</evidence>
<dbReference type="PROSITE" id="PS50111">
    <property type="entry name" value="CHEMOTAXIS_TRANSDUC_2"/>
    <property type="match status" value="1"/>
</dbReference>
<dbReference type="SUPFAM" id="SSF58104">
    <property type="entry name" value="Methyl-accepting chemotaxis protein (MCP) signaling domain"/>
    <property type="match status" value="1"/>
</dbReference>
<dbReference type="Proteomes" id="UP000695022">
    <property type="component" value="Unplaced"/>
</dbReference>
<feature type="compositionally biased region" description="Basic and acidic residues" evidence="3">
    <location>
        <begin position="28"/>
        <end position="39"/>
    </location>
</feature>
<dbReference type="InterPro" id="IPR004089">
    <property type="entry name" value="MCPsignal_dom"/>
</dbReference>
<evidence type="ECO:0000259" key="4">
    <source>
        <dbReference type="PROSITE" id="PS50111"/>
    </source>
</evidence>
<sequence length="346" mass="36965">MLEVNKTAANILDGSSDVAKRATGNKSRASEELKRTEHSTEVIVEMKDVASEVSQAAKEQQKAAVVSKDAVQTLFDRMAEVTKSSAQQHESATTTMARVAEMGETGGKVVSTSKAQGEMVARVSASMNEMVGSVHEMDKAVKDATEHGKASLQSAEQGRDSVSATVAGMKAISESSEQISEIIDVITEIAEQTNLLALNAAIEAARAGAHGKGFAVVADEAIARKTDNGEPVSVEFMRRRLDHLAPLLTDNVAKDKNAEALVDQPTLVSESPSESSSEISSAEIEPPAEQTEPVSVQVPDALETEDSSDDIDLDMLPEFLVESYEHLEEVESLLLSLEETPDDQIQ</sequence>
<dbReference type="SMART" id="SM00283">
    <property type="entry name" value="MA"/>
    <property type="match status" value="1"/>
</dbReference>
<keyword evidence="5" id="KW-1185">Reference proteome</keyword>
<accession>A0ABM1F6V9</accession>
<dbReference type="PRINTS" id="PR00260">
    <property type="entry name" value="CHEMTRNSDUCR"/>
</dbReference>
<dbReference type="PANTHER" id="PTHR43531">
    <property type="entry name" value="PROTEIN ICFG"/>
    <property type="match status" value="1"/>
</dbReference>
<protein>
    <submittedName>
        <fullName evidence="6">Sensory transducer protein</fullName>
    </submittedName>
</protein>